<dbReference type="PANTHER" id="PTHR36460:SF1">
    <property type="entry name" value="UPF0132 DOMAIN PROTEIN (AFU_ORTHOLOGUE AFUA_3G10255)"/>
    <property type="match status" value="1"/>
</dbReference>
<evidence type="ECO:0000313" key="6">
    <source>
        <dbReference type="EMBL" id="MBA2175865.1"/>
    </source>
</evidence>
<gene>
    <name evidence="6" type="ORF">H0266_13290</name>
</gene>
<feature type="transmembrane region" description="Helical" evidence="5">
    <location>
        <begin position="54"/>
        <end position="73"/>
    </location>
</feature>
<dbReference type="AlphaFoldDB" id="A0A838CVT3"/>
<evidence type="ECO:0000313" key="7">
    <source>
        <dbReference type="Proteomes" id="UP000571017"/>
    </source>
</evidence>
<keyword evidence="4 5" id="KW-0472">Membrane</keyword>
<dbReference type="EMBL" id="JACEFG010000003">
    <property type="protein sequence ID" value="MBA2175865.1"/>
    <property type="molecule type" value="Genomic_DNA"/>
</dbReference>
<dbReference type="GO" id="GO:0016020">
    <property type="term" value="C:membrane"/>
    <property type="evidence" value="ECO:0007669"/>
    <property type="project" value="UniProtKB-SubCell"/>
</dbReference>
<evidence type="ECO:0000256" key="5">
    <source>
        <dbReference type="SAM" id="Phobius"/>
    </source>
</evidence>
<accession>A0A838CVT3</accession>
<proteinExistence type="predicted"/>
<keyword evidence="3 5" id="KW-1133">Transmembrane helix</keyword>
<comment type="subcellular location">
    <subcellularLocation>
        <location evidence="1">Membrane</location>
        <topology evidence="1">Multi-pass membrane protein</topology>
    </subcellularLocation>
</comment>
<reference evidence="6 7" key="1">
    <citation type="journal article" date="2004" name="Extremophiles">
        <title>Halobacillus locisalis sp. nov., a halophilic bacterium isolated from a marine solar saltern of the Yellow Sea in Korea.</title>
        <authorList>
            <person name="Yoon J.H."/>
            <person name="Kang K.H."/>
            <person name="Oh T.K."/>
            <person name="Park Y.H."/>
        </authorList>
    </citation>
    <scope>NUCLEOTIDE SEQUENCE [LARGE SCALE GENOMIC DNA]</scope>
    <source>
        <strain evidence="6 7">KCTC 3788</strain>
    </source>
</reference>
<evidence type="ECO:0000256" key="2">
    <source>
        <dbReference type="ARBA" id="ARBA00022692"/>
    </source>
</evidence>
<dbReference type="InterPro" id="IPR019109">
    <property type="entry name" value="MamF_MmsF"/>
</dbReference>
<feature type="transmembrane region" description="Helical" evidence="5">
    <location>
        <begin position="23"/>
        <end position="42"/>
    </location>
</feature>
<evidence type="ECO:0000256" key="1">
    <source>
        <dbReference type="ARBA" id="ARBA00004141"/>
    </source>
</evidence>
<dbReference type="PANTHER" id="PTHR36460">
    <property type="entry name" value="UPF0132 DOMAIN PROTEIN (AFU_ORTHOLOGUE AFUA_3G10255)"/>
    <property type="match status" value="1"/>
</dbReference>
<dbReference type="Proteomes" id="UP000571017">
    <property type="component" value="Unassembled WGS sequence"/>
</dbReference>
<sequence>MAPGPNQPTQERKPSSTGLQENVGGVLAYLLGFISGIALLLLEKDNQTIRYHAMQSTVVFGGIFLLGIVLNFIPIIGTIISILLSPVSLVLWIILMVKAYQGGRYHLPIVGDFADEQLKKFS</sequence>
<name>A0A838CVT3_9BACI</name>
<feature type="transmembrane region" description="Helical" evidence="5">
    <location>
        <begin position="79"/>
        <end position="97"/>
    </location>
</feature>
<organism evidence="6 7">
    <name type="scientific">Halobacillus locisalis</name>
    <dbReference type="NCBI Taxonomy" id="220753"/>
    <lineage>
        <taxon>Bacteria</taxon>
        <taxon>Bacillati</taxon>
        <taxon>Bacillota</taxon>
        <taxon>Bacilli</taxon>
        <taxon>Bacillales</taxon>
        <taxon>Bacillaceae</taxon>
        <taxon>Halobacillus</taxon>
    </lineage>
</organism>
<keyword evidence="2 5" id="KW-0812">Transmembrane</keyword>
<evidence type="ECO:0000256" key="3">
    <source>
        <dbReference type="ARBA" id="ARBA00022989"/>
    </source>
</evidence>
<evidence type="ECO:0000256" key="4">
    <source>
        <dbReference type="ARBA" id="ARBA00023136"/>
    </source>
</evidence>
<comment type="caution">
    <text evidence="6">The sequence shown here is derived from an EMBL/GenBank/DDBJ whole genome shotgun (WGS) entry which is preliminary data.</text>
</comment>
<keyword evidence="7" id="KW-1185">Reference proteome</keyword>
<dbReference type="RefSeq" id="WP_181472923.1">
    <property type="nucleotide sequence ID" value="NZ_JACEFG010000003.1"/>
</dbReference>
<dbReference type="Pfam" id="PF09685">
    <property type="entry name" value="MamF_MmsF"/>
    <property type="match status" value="1"/>
</dbReference>
<protein>
    <submittedName>
        <fullName evidence="6">DUF4870 domain-containing protein</fullName>
    </submittedName>
</protein>